<feature type="transmembrane region" description="Helical" evidence="1">
    <location>
        <begin position="42"/>
        <end position="62"/>
    </location>
</feature>
<dbReference type="AlphaFoldDB" id="A0A0C9X061"/>
<dbReference type="InterPro" id="IPR013635">
    <property type="entry name" value="Ice2"/>
</dbReference>
<dbReference type="PANTHER" id="PTHR31726:SF2">
    <property type="entry name" value="PROTEIN ICE2"/>
    <property type="match status" value="1"/>
</dbReference>
<protein>
    <recommendedName>
        <fullName evidence="4">ICE2-domain-containing protein</fullName>
    </recommendedName>
</protein>
<dbReference type="HOGENOM" id="CLU_027878_0_0_1"/>
<dbReference type="OrthoDB" id="5577218at2759"/>
<evidence type="ECO:0008006" key="4">
    <source>
        <dbReference type="Google" id="ProtNLM"/>
    </source>
</evidence>
<dbReference type="GO" id="GO:0000921">
    <property type="term" value="P:septin ring assembly"/>
    <property type="evidence" value="ECO:0007669"/>
    <property type="project" value="TreeGrafter"/>
</dbReference>
<dbReference type="GO" id="GO:0048309">
    <property type="term" value="P:endoplasmic reticulum inheritance"/>
    <property type="evidence" value="ECO:0007669"/>
    <property type="project" value="TreeGrafter"/>
</dbReference>
<proteinExistence type="predicted"/>
<keyword evidence="1" id="KW-0472">Membrane</keyword>
<dbReference type="EMBL" id="KN838559">
    <property type="protein sequence ID" value="KIK05460.1"/>
    <property type="molecule type" value="Genomic_DNA"/>
</dbReference>
<dbReference type="PANTHER" id="PTHR31726">
    <property type="entry name" value="PROTEIN ICE2"/>
    <property type="match status" value="1"/>
</dbReference>
<evidence type="ECO:0000313" key="2">
    <source>
        <dbReference type="EMBL" id="KIK05460.1"/>
    </source>
</evidence>
<feature type="transmembrane region" description="Helical" evidence="1">
    <location>
        <begin position="98"/>
        <end position="121"/>
    </location>
</feature>
<reference evidence="2 3" key="1">
    <citation type="submission" date="2014-04" db="EMBL/GenBank/DDBJ databases">
        <authorList>
            <consortium name="DOE Joint Genome Institute"/>
            <person name="Kuo A."/>
            <person name="Kohler A."/>
            <person name="Nagy L.G."/>
            <person name="Floudas D."/>
            <person name="Copeland A."/>
            <person name="Barry K.W."/>
            <person name="Cichocki N."/>
            <person name="Veneault-Fourrey C."/>
            <person name="LaButti K."/>
            <person name="Lindquist E.A."/>
            <person name="Lipzen A."/>
            <person name="Lundell T."/>
            <person name="Morin E."/>
            <person name="Murat C."/>
            <person name="Sun H."/>
            <person name="Tunlid A."/>
            <person name="Henrissat B."/>
            <person name="Grigoriev I.V."/>
            <person name="Hibbett D.S."/>
            <person name="Martin F."/>
            <person name="Nordberg H.P."/>
            <person name="Cantor M.N."/>
            <person name="Hua S.X."/>
        </authorList>
    </citation>
    <scope>NUCLEOTIDE SEQUENCE [LARGE SCALE GENOMIC DNA]</scope>
    <source>
        <strain evidence="2 3">LaAM-08-1</strain>
    </source>
</reference>
<accession>A0A0C9X061</accession>
<dbReference type="GO" id="GO:0032541">
    <property type="term" value="C:cortical endoplasmic reticulum"/>
    <property type="evidence" value="ECO:0007669"/>
    <property type="project" value="TreeGrafter"/>
</dbReference>
<keyword evidence="1" id="KW-0812">Transmembrane</keyword>
<feature type="transmembrane region" description="Helical" evidence="1">
    <location>
        <begin position="171"/>
        <end position="191"/>
    </location>
</feature>
<keyword evidence="3" id="KW-1185">Reference proteome</keyword>
<feature type="transmembrane region" description="Helical" evidence="1">
    <location>
        <begin position="241"/>
        <end position="260"/>
    </location>
</feature>
<dbReference type="Pfam" id="PF08426">
    <property type="entry name" value="ICE2"/>
    <property type="match status" value="2"/>
</dbReference>
<feature type="transmembrane region" description="Helical" evidence="1">
    <location>
        <begin position="203"/>
        <end position="221"/>
    </location>
</feature>
<name>A0A0C9X061_9AGAR</name>
<dbReference type="STRING" id="1095629.A0A0C9X061"/>
<evidence type="ECO:0000256" key="1">
    <source>
        <dbReference type="SAM" id="Phobius"/>
    </source>
</evidence>
<dbReference type="GO" id="GO:0005789">
    <property type="term" value="C:endoplasmic reticulum membrane"/>
    <property type="evidence" value="ECO:0007669"/>
    <property type="project" value="TreeGrafter"/>
</dbReference>
<dbReference type="GO" id="GO:0097038">
    <property type="term" value="C:perinuclear endoplasmic reticulum"/>
    <property type="evidence" value="ECO:0007669"/>
    <property type="project" value="TreeGrafter"/>
</dbReference>
<evidence type="ECO:0000313" key="3">
    <source>
        <dbReference type="Proteomes" id="UP000054477"/>
    </source>
</evidence>
<organism evidence="2 3">
    <name type="scientific">Laccaria amethystina LaAM-08-1</name>
    <dbReference type="NCBI Taxonomy" id="1095629"/>
    <lineage>
        <taxon>Eukaryota</taxon>
        <taxon>Fungi</taxon>
        <taxon>Dikarya</taxon>
        <taxon>Basidiomycota</taxon>
        <taxon>Agaricomycotina</taxon>
        <taxon>Agaricomycetes</taxon>
        <taxon>Agaricomycetidae</taxon>
        <taxon>Agaricales</taxon>
        <taxon>Agaricineae</taxon>
        <taxon>Hydnangiaceae</taxon>
        <taxon>Laccaria</taxon>
    </lineage>
</organism>
<sequence length="377" mass="42314">MMNPWFLWSVVSNTARLSTALQILIFLPLTLATLSRQAFLLLSLLLCIHSLIHGTMILLWGSQALSVLQVPMHPFLLLVCFNIFSSSVNPWLLSAADWWGTALTFSGPLFITMEGLSSLLVVQKLGQEGKRLVGRGEVYQFGFLIATAVAYVASAWWIVVSYPTAAASPLSSTLLGVAITAFLFLTFIGFVLRRTNIIESSGLAVFIAYNVWLCGFDQKSFTDPASSYAPLLPNILPHFQTLLNFVINTLPKPVLIALLYRLTMLQLASRILPTIGADSWESEEGVDNGWDDRPVISLSRRCLSFTDQHTQTSTLTRILLTYRQSIFITVYSHLLLLDHSSQIWWRWMNIFFTLVIWSVELLVSSEDDGVTKEWKVD</sequence>
<dbReference type="Proteomes" id="UP000054477">
    <property type="component" value="Unassembled WGS sequence"/>
</dbReference>
<feature type="transmembrane region" description="Helical" evidence="1">
    <location>
        <begin position="74"/>
        <end position="92"/>
    </location>
</feature>
<feature type="transmembrane region" description="Helical" evidence="1">
    <location>
        <begin position="141"/>
        <end position="159"/>
    </location>
</feature>
<gene>
    <name evidence="2" type="ORF">K443DRAFT_130298</name>
</gene>
<reference evidence="3" key="2">
    <citation type="submission" date="2015-01" db="EMBL/GenBank/DDBJ databases">
        <title>Evolutionary Origins and Diversification of the Mycorrhizal Mutualists.</title>
        <authorList>
            <consortium name="DOE Joint Genome Institute"/>
            <consortium name="Mycorrhizal Genomics Consortium"/>
            <person name="Kohler A."/>
            <person name="Kuo A."/>
            <person name="Nagy L.G."/>
            <person name="Floudas D."/>
            <person name="Copeland A."/>
            <person name="Barry K.W."/>
            <person name="Cichocki N."/>
            <person name="Veneault-Fourrey C."/>
            <person name="LaButti K."/>
            <person name="Lindquist E.A."/>
            <person name="Lipzen A."/>
            <person name="Lundell T."/>
            <person name="Morin E."/>
            <person name="Murat C."/>
            <person name="Riley R."/>
            <person name="Ohm R."/>
            <person name="Sun H."/>
            <person name="Tunlid A."/>
            <person name="Henrissat B."/>
            <person name="Grigoriev I.V."/>
            <person name="Hibbett D.S."/>
            <person name="Martin F."/>
        </authorList>
    </citation>
    <scope>NUCLEOTIDE SEQUENCE [LARGE SCALE GENOMIC DNA]</scope>
    <source>
        <strain evidence="3">LaAM-08-1</strain>
    </source>
</reference>
<keyword evidence="1" id="KW-1133">Transmembrane helix</keyword>